<dbReference type="Gene3D" id="2.130.10.10">
    <property type="entry name" value="YVTN repeat-like/Quinoprotein amine dehydrogenase"/>
    <property type="match status" value="2"/>
</dbReference>
<dbReference type="Gene3D" id="3.30.750.44">
    <property type="match status" value="1"/>
</dbReference>
<accession>A0ABP4H3J5</accession>
<evidence type="ECO:0000256" key="2">
    <source>
        <dbReference type="ARBA" id="ARBA00008524"/>
    </source>
</evidence>
<evidence type="ECO:0000256" key="6">
    <source>
        <dbReference type="ARBA" id="ARBA00022825"/>
    </source>
</evidence>
<proteinExistence type="inferred from homology"/>
<evidence type="ECO:0000256" key="4">
    <source>
        <dbReference type="ARBA" id="ARBA00022670"/>
    </source>
</evidence>
<dbReference type="PANTHER" id="PTHR43253:SF1">
    <property type="entry name" value="TRICORN PROTEASE HOMOLOG 2-RELATED"/>
    <property type="match status" value="1"/>
</dbReference>
<dbReference type="CDD" id="cd07562">
    <property type="entry name" value="Peptidase_S41_TRI"/>
    <property type="match status" value="1"/>
</dbReference>
<feature type="domain" description="Tail specific protease" evidence="9">
    <location>
        <begin position="866"/>
        <end position="1059"/>
    </location>
</feature>
<dbReference type="InterPro" id="IPR015943">
    <property type="entry name" value="WD40/YVTN_repeat-like_dom_sf"/>
</dbReference>
<evidence type="ECO:0000256" key="5">
    <source>
        <dbReference type="ARBA" id="ARBA00022801"/>
    </source>
</evidence>
<organism evidence="10 11">
    <name type="scientific">Kitasatospora nipponensis</name>
    <dbReference type="NCBI Taxonomy" id="258049"/>
    <lineage>
        <taxon>Bacteria</taxon>
        <taxon>Bacillati</taxon>
        <taxon>Actinomycetota</taxon>
        <taxon>Actinomycetes</taxon>
        <taxon>Kitasatosporales</taxon>
        <taxon>Streptomycetaceae</taxon>
        <taxon>Kitasatospora</taxon>
    </lineage>
</organism>
<feature type="region of interest" description="Disordered" evidence="8">
    <location>
        <begin position="1086"/>
        <end position="1113"/>
    </location>
</feature>
<dbReference type="Pfam" id="PF14685">
    <property type="entry name" value="PDZ_Tricorn"/>
    <property type="match status" value="1"/>
</dbReference>
<dbReference type="SUPFAM" id="SSF50998">
    <property type="entry name" value="Quinoprotein alcohol dehydrogenase-like"/>
    <property type="match status" value="1"/>
</dbReference>
<dbReference type="SUPFAM" id="SSF52096">
    <property type="entry name" value="ClpP/crotonase"/>
    <property type="match status" value="1"/>
</dbReference>
<reference evidence="11" key="1">
    <citation type="journal article" date="2019" name="Int. J. Syst. Evol. Microbiol.">
        <title>The Global Catalogue of Microorganisms (GCM) 10K type strain sequencing project: providing services to taxonomists for standard genome sequencing and annotation.</title>
        <authorList>
            <consortium name="The Broad Institute Genomics Platform"/>
            <consortium name="The Broad Institute Genome Sequencing Center for Infectious Disease"/>
            <person name="Wu L."/>
            <person name="Ma J."/>
        </authorList>
    </citation>
    <scope>NUCLEOTIDE SEQUENCE [LARGE SCALE GENOMIC DNA]</scope>
    <source>
        <strain evidence="11">JCM 13004</strain>
    </source>
</reference>
<comment type="subcellular location">
    <subcellularLocation>
        <location evidence="1 7">Cytoplasm</location>
    </subcellularLocation>
</comment>
<dbReference type="SUPFAM" id="SSF82171">
    <property type="entry name" value="DPP6 N-terminal domain-like"/>
    <property type="match status" value="1"/>
</dbReference>
<dbReference type="Proteomes" id="UP001500037">
    <property type="component" value="Unassembled WGS sequence"/>
</dbReference>
<keyword evidence="3 7" id="KW-0963">Cytoplasm</keyword>
<keyword evidence="5 7" id="KW-0378">Hydrolase</keyword>
<comment type="similarity">
    <text evidence="2 7">Belongs to the peptidase S41B family.</text>
</comment>
<feature type="compositionally biased region" description="Low complexity" evidence="8">
    <location>
        <begin position="462"/>
        <end position="487"/>
    </location>
</feature>
<protein>
    <recommendedName>
        <fullName evidence="7">Tricorn protease homolog</fullName>
        <ecNumber evidence="7">3.4.21.-</ecNumber>
    </recommendedName>
</protein>
<dbReference type="InterPro" id="IPR012393">
    <property type="entry name" value="Tricorn_protease"/>
</dbReference>
<dbReference type="Pfam" id="PF03572">
    <property type="entry name" value="Peptidase_S41"/>
    <property type="match status" value="1"/>
</dbReference>
<dbReference type="InterPro" id="IPR029045">
    <property type="entry name" value="ClpP/crotonase-like_dom_sf"/>
</dbReference>
<dbReference type="SUPFAM" id="SSF50156">
    <property type="entry name" value="PDZ domain-like"/>
    <property type="match status" value="1"/>
</dbReference>
<dbReference type="InterPro" id="IPR005151">
    <property type="entry name" value="Tail-specific_protease"/>
</dbReference>
<keyword evidence="11" id="KW-1185">Reference proteome</keyword>
<sequence length="1113" mass="119379">MSEQRGYLRHPHLSGGLLTLTAEDDVWVAPLGPDGASGRAWRVSCDRTRVSHPRLSPDGATVAWTSWAGLTPEVWTAPAAGGEAVRLTYWGSQDTRVRGWLPGGEVLAVTSYHEPFAHYTWAHALPPDGSPGRRQPWGPVRDAQVAGEHTLLLTGCAPHEPAAWKRYRGGATGRLWLDGEPLLPELAGQLSSPLLVGGRVAFLSDHEGVGNLYSCRPDGWDLRRHTDHASYYAREAATDGRRVVYQHAGDLWLLESLDAPAPRRLEVPLGGSRAGRRPYQVTASRHVNDLVCDATGRSGVAALRGSLYWLTHRDGPARALADTPGVRARLPVMLGHTGRIAWITDAAGEDALEHAPLPGATTAPGSAEPPRTVRAARRGRVLELSAAPDGRVLAVAAADGRLLLVHAADGAVRELARSEHGPVRGPAFSPDSRWLAWSQPVAGRSLRRIRLLRIEGAFAGPAPTEEAVESATAVESTTSTESTTATGGAEGAERSAEPFEALPLDVTDGRFEDEQPVFTRDGRYLVFLSWRGFDPVHDVHTGDLSFPLGCLPYLIPLAADTPSPFAAEVGGETDRAPGDGTVVVDPEGIGDRLLPFPVVASKYSTPAPVRGGLLWLRWPISGTLGQTFAGPSETSGRPVLEHFDLTTATRSTLQEQVDGYSVAGDGSALTTFSAGSLRLIRLAAPGAPLTVDLRRITHTVRPGPEWRQAYHEAARVVRDQFWDPGMSGLDWPALIEQYEPLLERIASPDDFADLLRELFGELGTSHAYVTPARRGEGPQPVQQPLGLLGATPRPTADGRWLLHRVLLGESSDPRARAPLAAHQVHDGDELVAVAGRAPDPVRGPGPLLAGAGGSTLELTLRRGEDGPARRVAVTPLTDERPIRYQEWVARRRTLVREFSDGLCGYLHIPDLGGSGWAQFNRDLRRELDRPAVVLDVRGNAGGNVSELVLEKLSRRVLGWDHGRGRRPVRYPRDAPRGPVVALADEATSSDGDVIITAVRLLGLGPVVGRRTWGGVVGTTGRHALGDGTQISVPTTASWFVGGYGFGVENHGVAPDIPVLRSPADWAAGRNTELAEAVRVALELLREQPAAAPPPADTPRPDLRRPPLPPRGGH</sequence>
<dbReference type="Gene3D" id="2.30.42.10">
    <property type="match status" value="1"/>
</dbReference>
<evidence type="ECO:0000256" key="1">
    <source>
        <dbReference type="ARBA" id="ARBA00004496"/>
    </source>
</evidence>
<name>A0ABP4H3J5_9ACTN</name>
<dbReference type="Pfam" id="PF26550">
    <property type="entry name" value="Tricorn_2nd"/>
    <property type="match status" value="2"/>
</dbReference>
<dbReference type="Gene3D" id="3.90.226.10">
    <property type="entry name" value="2-enoyl-CoA Hydratase, Chain A, domain 1"/>
    <property type="match status" value="1"/>
</dbReference>
<evidence type="ECO:0000313" key="10">
    <source>
        <dbReference type="EMBL" id="GAA1243934.1"/>
    </source>
</evidence>
<dbReference type="Pfam" id="PF26549">
    <property type="entry name" value="Tricorn_N"/>
    <property type="match status" value="1"/>
</dbReference>
<comment type="caution">
    <text evidence="10">The sequence shown here is derived from an EMBL/GenBank/DDBJ whole genome shotgun (WGS) entry which is preliminary data.</text>
</comment>
<keyword evidence="6 7" id="KW-0720">Serine protease</keyword>
<keyword evidence="4 7" id="KW-0645">Protease</keyword>
<evidence type="ECO:0000256" key="3">
    <source>
        <dbReference type="ARBA" id="ARBA00022490"/>
    </source>
</evidence>
<evidence type="ECO:0000313" key="11">
    <source>
        <dbReference type="Proteomes" id="UP001500037"/>
    </source>
</evidence>
<dbReference type="EC" id="3.4.21.-" evidence="7"/>
<comment type="function">
    <text evidence="7">Degrades oligopeptides.</text>
</comment>
<evidence type="ECO:0000256" key="8">
    <source>
        <dbReference type="SAM" id="MobiDB-lite"/>
    </source>
</evidence>
<feature type="region of interest" description="Disordered" evidence="8">
    <location>
        <begin position="462"/>
        <end position="506"/>
    </location>
</feature>
<dbReference type="SMART" id="SM00245">
    <property type="entry name" value="TSPc"/>
    <property type="match status" value="1"/>
</dbReference>
<evidence type="ECO:0000259" key="9">
    <source>
        <dbReference type="SMART" id="SM00245"/>
    </source>
</evidence>
<dbReference type="PIRSF" id="PIRSF036421">
    <property type="entry name" value="Tricorn_protease"/>
    <property type="match status" value="1"/>
</dbReference>
<evidence type="ECO:0000256" key="7">
    <source>
        <dbReference type="PIRNR" id="PIRNR036421"/>
    </source>
</evidence>
<dbReference type="InterPro" id="IPR011047">
    <property type="entry name" value="Quinoprotein_ADH-like_sf"/>
</dbReference>
<dbReference type="Pfam" id="PF14684">
    <property type="entry name" value="Tricorn_C1"/>
    <property type="match status" value="1"/>
</dbReference>
<dbReference type="PANTHER" id="PTHR43253">
    <property type="entry name" value="TRICORN PROTEASE HOMOLOG 2-RELATED"/>
    <property type="match status" value="1"/>
</dbReference>
<dbReference type="InterPro" id="IPR029414">
    <property type="entry name" value="Tricorn_PDZ"/>
</dbReference>
<gene>
    <name evidence="10" type="ORF">GCM10009665_38460</name>
</gene>
<dbReference type="InterPro" id="IPR028204">
    <property type="entry name" value="Tricorn_C1"/>
</dbReference>
<dbReference type="Gene3D" id="2.120.10.60">
    <property type="entry name" value="Tricorn protease N-terminal domain"/>
    <property type="match status" value="1"/>
</dbReference>
<dbReference type="EMBL" id="BAAALF010000065">
    <property type="protein sequence ID" value="GAA1243934.1"/>
    <property type="molecule type" value="Genomic_DNA"/>
</dbReference>
<dbReference type="InterPro" id="IPR036034">
    <property type="entry name" value="PDZ_sf"/>
</dbReference>